<evidence type="ECO:0000256" key="4">
    <source>
        <dbReference type="ARBA" id="ARBA00022970"/>
    </source>
</evidence>
<gene>
    <name evidence="7" type="ORF">GCM10023090_00720</name>
</gene>
<evidence type="ECO:0000313" key="7">
    <source>
        <dbReference type="EMBL" id="GAA4417333.1"/>
    </source>
</evidence>
<dbReference type="InterPro" id="IPR051010">
    <property type="entry name" value="BCAA_transport"/>
</dbReference>
<dbReference type="PANTHER" id="PTHR30483:SF6">
    <property type="entry name" value="PERIPLASMIC BINDING PROTEIN OF ABC TRANSPORTER FOR NATURAL AMINO ACIDS"/>
    <property type="match status" value="1"/>
</dbReference>
<keyword evidence="8" id="KW-1185">Reference proteome</keyword>
<dbReference type="InterPro" id="IPR000709">
    <property type="entry name" value="Leu_Ile_Val-bd"/>
</dbReference>
<name>A0ABP8KV62_9BURK</name>
<comment type="similarity">
    <text evidence="1">Belongs to the leucine-binding protein family.</text>
</comment>
<keyword evidence="2" id="KW-0813">Transport</keyword>
<dbReference type="PRINTS" id="PR00337">
    <property type="entry name" value="LEUILEVALBP"/>
</dbReference>
<keyword evidence="4" id="KW-0029">Amino-acid transport</keyword>
<accession>A0ABP8KV62</accession>
<dbReference type="InterPro" id="IPR028082">
    <property type="entry name" value="Peripla_BP_I"/>
</dbReference>
<dbReference type="Pfam" id="PF13458">
    <property type="entry name" value="Peripla_BP_6"/>
    <property type="match status" value="1"/>
</dbReference>
<dbReference type="EMBL" id="BAABEX010000001">
    <property type="protein sequence ID" value="GAA4417333.1"/>
    <property type="molecule type" value="Genomic_DNA"/>
</dbReference>
<evidence type="ECO:0000256" key="5">
    <source>
        <dbReference type="SAM" id="SignalP"/>
    </source>
</evidence>
<organism evidence="7 8">
    <name type="scientific">Acidovorax lacteus</name>
    <dbReference type="NCBI Taxonomy" id="1924988"/>
    <lineage>
        <taxon>Bacteria</taxon>
        <taxon>Pseudomonadati</taxon>
        <taxon>Pseudomonadota</taxon>
        <taxon>Betaproteobacteria</taxon>
        <taxon>Burkholderiales</taxon>
        <taxon>Comamonadaceae</taxon>
        <taxon>Acidovorax</taxon>
    </lineage>
</organism>
<dbReference type="PANTHER" id="PTHR30483">
    <property type="entry name" value="LEUCINE-SPECIFIC-BINDING PROTEIN"/>
    <property type="match status" value="1"/>
</dbReference>
<protein>
    <submittedName>
        <fullName evidence="7">ABC transporter substrate-binding protein</fullName>
    </submittedName>
</protein>
<dbReference type="Gene3D" id="3.40.50.2300">
    <property type="match status" value="2"/>
</dbReference>
<dbReference type="InterPro" id="IPR028081">
    <property type="entry name" value="Leu-bd"/>
</dbReference>
<dbReference type="Proteomes" id="UP001501788">
    <property type="component" value="Unassembled WGS sequence"/>
</dbReference>
<comment type="caution">
    <text evidence="7">The sequence shown here is derived from an EMBL/GenBank/DDBJ whole genome shotgun (WGS) entry which is preliminary data.</text>
</comment>
<sequence>MTPTLLALIRPRIRSAAAAPAARRGLLALAASALLGLATLVPPAQAQIGSTAPVRIGVIGPFTGASADFGVPMLNGIRMAVDEINAVGGYLGRPLELVVKDDMADPARGRALSRELVDEKVSATLGFCNTGVAMQSLEVFQQAQMPLIVPCSTGTALTAKYPGPESYIFRVQARDAIQAPFMVDDILKRGWDKVAIFADTTGYGEGGFNDVVAALAAKNVKPVHVARFPLGVKDLTAELTAARNAGANVIFSYTVGPENAVVANGKKALGWKVPQVGAWPLSFPFFLDGAKDAAEGALMVQTFIAEPSNERRAAFLANYARKYQRKPAVPMAAANAYDATYLLMYAFLGIRDGNLTGKAIKEALEGKMKTYYGVVATYDKPFSLQDKDAITANMLYIGMVRNGAVTFAYPEDARRNLIVQRKQ</sequence>
<keyword evidence="3 5" id="KW-0732">Signal</keyword>
<reference evidence="8" key="1">
    <citation type="journal article" date="2019" name="Int. J. Syst. Evol. Microbiol.">
        <title>The Global Catalogue of Microorganisms (GCM) 10K type strain sequencing project: providing services to taxonomists for standard genome sequencing and annotation.</title>
        <authorList>
            <consortium name="The Broad Institute Genomics Platform"/>
            <consortium name="The Broad Institute Genome Sequencing Center for Infectious Disease"/>
            <person name="Wu L."/>
            <person name="Ma J."/>
        </authorList>
    </citation>
    <scope>NUCLEOTIDE SEQUENCE [LARGE SCALE GENOMIC DNA]</scope>
    <source>
        <strain evidence="8">JCM 31890</strain>
    </source>
</reference>
<proteinExistence type="inferred from homology"/>
<dbReference type="CDD" id="cd06335">
    <property type="entry name" value="PBP1_ABC_ligand_binding-like"/>
    <property type="match status" value="1"/>
</dbReference>
<evidence type="ECO:0000259" key="6">
    <source>
        <dbReference type="Pfam" id="PF13458"/>
    </source>
</evidence>
<feature type="signal peptide" evidence="5">
    <location>
        <begin position="1"/>
        <end position="46"/>
    </location>
</feature>
<feature type="chain" id="PRO_5046848122" evidence="5">
    <location>
        <begin position="47"/>
        <end position="423"/>
    </location>
</feature>
<evidence type="ECO:0000256" key="2">
    <source>
        <dbReference type="ARBA" id="ARBA00022448"/>
    </source>
</evidence>
<evidence type="ECO:0000256" key="3">
    <source>
        <dbReference type="ARBA" id="ARBA00022729"/>
    </source>
</evidence>
<dbReference type="RefSeq" id="WP_345060067.1">
    <property type="nucleotide sequence ID" value="NZ_BAABEX010000001.1"/>
</dbReference>
<dbReference type="SUPFAM" id="SSF53822">
    <property type="entry name" value="Periplasmic binding protein-like I"/>
    <property type="match status" value="1"/>
</dbReference>
<evidence type="ECO:0000256" key="1">
    <source>
        <dbReference type="ARBA" id="ARBA00010062"/>
    </source>
</evidence>
<feature type="domain" description="Leucine-binding protein" evidence="6">
    <location>
        <begin position="53"/>
        <end position="400"/>
    </location>
</feature>
<evidence type="ECO:0000313" key="8">
    <source>
        <dbReference type="Proteomes" id="UP001501788"/>
    </source>
</evidence>